<sequence length="119" mass="13920">MRAYYRHATGDFSSPQDSGRPVSEEELRALGVKWWEIDGSHEERMKEYRELSKNLGFTDDGYEHLYDLRNPGGGMPHNTDMVCWLQDTSRPQPYSRKFCHPISRPQRTCYSLGQKSKFS</sequence>
<keyword evidence="3" id="KW-1185">Reference proteome</keyword>
<keyword evidence="2" id="KW-0560">Oxidoreductase</keyword>
<name>A0ABR3EK04_9AGAR</name>
<dbReference type="InterPro" id="IPR014710">
    <property type="entry name" value="RmlC-like_jellyroll"/>
</dbReference>
<dbReference type="GO" id="GO:0004411">
    <property type="term" value="F:homogentisate 1,2-dioxygenase activity"/>
    <property type="evidence" value="ECO:0007669"/>
    <property type="project" value="UniProtKB-EC"/>
</dbReference>
<dbReference type="Proteomes" id="UP001465976">
    <property type="component" value="Unassembled WGS sequence"/>
</dbReference>
<dbReference type="Gene3D" id="2.60.120.10">
    <property type="entry name" value="Jelly Rolls"/>
    <property type="match status" value="1"/>
</dbReference>
<dbReference type="EC" id="1.13.11.5" evidence="2"/>
<organism evidence="2 3">
    <name type="scientific">Marasmius crinis-equi</name>
    <dbReference type="NCBI Taxonomy" id="585013"/>
    <lineage>
        <taxon>Eukaryota</taxon>
        <taxon>Fungi</taxon>
        <taxon>Dikarya</taxon>
        <taxon>Basidiomycota</taxon>
        <taxon>Agaricomycotina</taxon>
        <taxon>Agaricomycetes</taxon>
        <taxon>Agaricomycetidae</taxon>
        <taxon>Agaricales</taxon>
        <taxon>Marasmiineae</taxon>
        <taxon>Marasmiaceae</taxon>
        <taxon>Marasmius</taxon>
    </lineage>
</organism>
<dbReference type="EMBL" id="JBAHYK010003768">
    <property type="protein sequence ID" value="KAL0563222.1"/>
    <property type="molecule type" value="Genomic_DNA"/>
</dbReference>
<comment type="caution">
    <text evidence="2">The sequence shown here is derived from an EMBL/GenBank/DDBJ whole genome shotgun (WGS) entry which is preliminary data.</text>
</comment>
<reference evidence="2 3" key="1">
    <citation type="submission" date="2024-02" db="EMBL/GenBank/DDBJ databases">
        <title>A draft genome for the cacao thread blight pathogen Marasmius crinis-equi.</title>
        <authorList>
            <person name="Cohen S.P."/>
            <person name="Baruah I.K."/>
            <person name="Amoako-Attah I."/>
            <person name="Bukari Y."/>
            <person name="Meinhardt L.W."/>
            <person name="Bailey B.A."/>
        </authorList>
    </citation>
    <scope>NUCLEOTIDE SEQUENCE [LARGE SCALE GENOMIC DNA]</scope>
    <source>
        <strain evidence="2 3">GH-76</strain>
    </source>
</reference>
<protein>
    <submittedName>
        <fullName evidence="2">1,2-dihydroxy-3-keto-5-methylthiopentene dioxygenase</fullName>
        <ecNumber evidence="2">1.13.11.5</ecNumber>
    </submittedName>
</protein>
<keyword evidence="2" id="KW-0223">Dioxygenase</keyword>
<evidence type="ECO:0000313" key="2">
    <source>
        <dbReference type="EMBL" id="KAL0563222.1"/>
    </source>
</evidence>
<feature type="region of interest" description="Disordered" evidence="1">
    <location>
        <begin position="1"/>
        <end position="22"/>
    </location>
</feature>
<evidence type="ECO:0000313" key="3">
    <source>
        <dbReference type="Proteomes" id="UP001465976"/>
    </source>
</evidence>
<gene>
    <name evidence="2" type="primary">ADI1_13</name>
    <name evidence="2" type="ORF">V5O48_018852</name>
</gene>
<proteinExistence type="predicted"/>
<evidence type="ECO:0000256" key="1">
    <source>
        <dbReference type="SAM" id="MobiDB-lite"/>
    </source>
</evidence>
<accession>A0ABR3EK04</accession>